<dbReference type="EC" id="2.3.1.86" evidence="2"/>
<keyword evidence="3" id="KW-1185">Reference proteome</keyword>
<dbReference type="EMBL" id="JANBUO010000388">
    <property type="protein sequence ID" value="KAJ2804559.1"/>
    <property type="molecule type" value="Genomic_DNA"/>
</dbReference>
<evidence type="ECO:0000313" key="2">
    <source>
        <dbReference type="EMBL" id="KAJ2804559.1"/>
    </source>
</evidence>
<dbReference type="AlphaFoldDB" id="A0A9W8HVI6"/>
<evidence type="ECO:0000256" key="1">
    <source>
        <dbReference type="ARBA" id="ARBA00022679"/>
    </source>
</evidence>
<dbReference type="InterPro" id="IPR050830">
    <property type="entry name" value="Fungal_FAS"/>
</dbReference>
<keyword evidence="1 2" id="KW-0808">Transferase</keyword>
<organism evidence="2 3">
    <name type="scientific">Coemansia guatemalensis</name>
    <dbReference type="NCBI Taxonomy" id="2761395"/>
    <lineage>
        <taxon>Eukaryota</taxon>
        <taxon>Fungi</taxon>
        <taxon>Fungi incertae sedis</taxon>
        <taxon>Zoopagomycota</taxon>
        <taxon>Kickxellomycotina</taxon>
        <taxon>Kickxellomycetes</taxon>
        <taxon>Kickxellales</taxon>
        <taxon>Kickxellaceae</taxon>
        <taxon>Coemansia</taxon>
    </lineage>
</organism>
<dbReference type="OrthoDB" id="5417908at2759"/>
<keyword evidence="2" id="KW-0012">Acyltransferase</keyword>
<accession>A0A9W8HVI6</accession>
<dbReference type="Gene3D" id="1.20.1050.120">
    <property type="match status" value="1"/>
</dbReference>
<dbReference type="PANTHER" id="PTHR10982:SF21">
    <property type="entry name" value="FATTY ACID SYNTHASE SUBUNIT BETA"/>
    <property type="match status" value="1"/>
</dbReference>
<reference evidence="2" key="1">
    <citation type="submission" date="2022-07" db="EMBL/GenBank/DDBJ databases">
        <title>Phylogenomic reconstructions and comparative analyses of Kickxellomycotina fungi.</title>
        <authorList>
            <person name="Reynolds N.K."/>
            <person name="Stajich J.E."/>
            <person name="Barry K."/>
            <person name="Grigoriev I.V."/>
            <person name="Crous P."/>
            <person name="Smith M.E."/>
        </authorList>
    </citation>
    <scope>NUCLEOTIDE SEQUENCE</scope>
    <source>
        <strain evidence="2">NRRL 1565</strain>
    </source>
</reference>
<sequence>MEKKASIAIRQGETVVQIAVSQPLLAPGAKLAEKFVSDLQPTYDDARLNEILLVAGFLDFCLQHNTELAAEVFAYFTASFCNKDVTSVHQVVEQLDRGDAEAVLKTFYAGWAASNKSAPLASAQFPNDVKVIGTFGGTLGCDGGAQCLEAIRSLLEIYRPLVAEYLEAMAEFLESECQEPDIAHLFEHGFNLMDWLADAEQTPAEDYLDSAPIATPLLGLLQLLRVLVVSTTSGLSVDELVKRLDGKCVVLH</sequence>
<proteinExistence type="predicted"/>
<protein>
    <submittedName>
        <fullName evidence="2">Beta subunit of fatty acid synthetase</fullName>
        <ecNumber evidence="2">2.3.1.86</ecNumber>
    </submittedName>
</protein>
<dbReference type="InterPro" id="IPR001227">
    <property type="entry name" value="Ac_transferase_dom_sf"/>
</dbReference>
<dbReference type="GO" id="GO:0004321">
    <property type="term" value="F:fatty-acyl-CoA synthase activity"/>
    <property type="evidence" value="ECO:0007669"/>
    <property type="project" value="UniProtKB-EC"/>
</dbReference>
<comment type="caution">
    <text evidence="2">The sequence shown here is derived from an EMBL/GenBank/DDBJ whole genome shotgun (WGS) entry which is preliminary data.</text>
</comment>
<name>A0A9W8HVI6_9FUNG</name>
<dbReference type="Gene3D" id="3.40.366.10">
    <property type="entry name" value="Malonyl-Coenzyme A Acyl Carrier Protein, domain 2"/>
    <property type="match status" value="1"/>
</dbReference>
<gene>
    <name evidence="2" type="primary">FAS1_2</name>
    <name evidence="2" type="ORF">H4R20_002455</name>
</gene>
<evidence type="ECO:0000313" key="3">
    <source>
        <dbReference type="Proteomes" id="UP001140094"/>
    </source>
</evidence>
<dbReference type="PANTHER" id="PTHR10982">
    <property type="entry name" value="MALONYL COA-ACYL CARRIER PROTEIN TRANSACYLASE"/>
    <property type="match status" value="1"/>
</dbReference>
<dbReference type="Proteomes" id="UP001140094">
    <property type="component" value="Unassembled WGS sequence"/>
</dbReference>